<evidence type="ECO:0000259" key="5">
    <source>
        <dbReference type="Pfam" id="PF00296"/>
    </source>
</evidence>
<evidence type="ECO:0000256" key="4">
    <source>
        <dbReference type="ARBA" id="ARBA00023033"/>
    </source>
</evidence>
<dbReference type="InterPro" id="IPR036661">
    <property type="entry name" value="Luciferase-like_sf"/>
</dbReference>
<dbReference type="SUPFAM" id="SSF51679">
    <property type="entry name" value="Bacterial luciferase-like"/>
    <property type="match status" value="1"/>
</dbReference>
<keyword evidence="7" id="KW-1185">Reference proteome</keyword>
<dbReference type="AlphaFoldDB" id="A0A3N0GVC9"/>
<dbReference type="Gene3D" id="3.20.20.30">
    <property type="entry name" value="Luciferase-like domain"/>
    <property type="match status" value="1"/>
</dbReference>
<dbReference type="GO" id="GO:0046306">
    <property type="term" value="P:alkanesulfonate catabolic process"/>
    <property type="evidence" value="ECO:0007669"/>
    <property type="project" value="TreeGrafter"/>
</dbReference>
<dbReference type="Pfam" id="PF00296">
    <property type="entry name" value="Bac_luciferase"/>
    <property type="match status" value="1"/>
</dbReference>
<evidence type="ECO:0000313" key="7">
    <source>
        <dbReference type="Proteomes" id="UP000279994"/>
    </source>
</evidence>
<name>A0A3N0GVC9_9ACTN</name>
<dbReference type="GO" id="GO:0008726">
    <property type="term" value="F:alkanesulfonate monooxygenase activity"/>
    <property type="evidence" value="ECO:0007669"/>
    <property type="project" value="TreeGrafter"/>
</dbReference>
<dbReference type="InterPro" id="IPR011251">
    <property type="entry name" value="Luciferase-like_dom"/>
</dbReference>
<dbReference type="OrthoDB" id="7374740at2"/>
<evidence type="ECO:0000256" key="2">
    <source>
        <dbReference type="ARBA" id="ARBA00022643"/>
    </source>
</evidence>
<evidence type="ECO:0000256" key="3">
    <source>
        <dbReference type="ARBA" id="ARBA00023002"/>
    </source>
</evidence>
<keyword evidence="2" id="KW-0288">FMN</keyword>
<dbReference type="PANTHER" id="PTHR42847">
    <property type="entry name" value="ALKANESULFONATE MONOOXYGENASE"/>
    <property type="match status" value="1"/>
</dbReference>
<accession>A0A3N0GVC9</accession>
<dbReference type="PANTHER" id="PTHR42847:SF4">
    <property type="entry name" value="ALKANESULFONATE MONOOXYGENASE-RELATED"/>
    <property type="match status" value="1"/>
</dbReference>
<organism evidence="6 7">
    <name type="scientific">Nocardioides pocheonensis</name>
    <dbReference type="NCBI Taxonomy" id="661485"/>
    <lineage>
        <taxon>Bacteria</taxon>
        <taxon>Bacillati</taxon>
        <taxon>Actinomycetota</taxon>
        <taxon>Actinomycetes</taxon>
        <taxon>Propionibacteriales</taxon>
        <taxon>Nocardioidaceae</taxon>
        <taxon>Nocardioides</taxon>
    </lineage>
</organism>
<dbReference type="EMBL" id="RJSF01000019">
    <property type="protein sequence ID" value="RNM16092.1"/>
    <property type="molecule type" value="Genomic_DNA"/>
</dbReference>
<keyword evidence="3" id="KW-0560">Oxidoreductase</keyword>
<reference evidence="6 7" key="1">
    <citation type="submission" date="2018-11" db="EMBL/GenBank/DDBJ databases">
        <authorList>
            <person name="Li F."/>
        </authorList>
    </citation>
    <scope>NUCLEOTIDE SEQUENCE [LARGE SCALE GENOMIC DNA]</scope>
    <source>
        <strain evidence="6 7">Gsoil 818</strain>
    </source>
</reference>
<comment type="caution">
    <text evidence="6">The sequence shown here is derived from an EMBL/GenBank/DDBJ whole genome shotgun (WGS) entry which is preliminary data.</text>
</comment>
<sequence>MRLGVVFPQTRPWRELADDFRWAEDVGYDVAYVYDHLTHPTAAGGWLGDGFTTLAAAAGVTTGIGLGTLVASATLHSPVALARLAATVDDVAAGRLVLGLGAGSPRCSVADRGEDPTPREMHQRLVDVVEGLAAVLDGATEWAGRTRSFAGLETTPLPPGARKPYLMLAAHGPRTLRLAARHADAWNTYGGPGSSLSSVEEYWEAVAAQAAGMTAACEAEDRDPATLRRSLLVGYGAARPTRSVPAYEEAVERALALGFDEIVVYGPHAPGEQFASDPQVHADAIQRVRGRGPVS</sequence>
<evidence type="ECO:0000313" key="6">
    <source>
        <dbReference type="EMBL" id="RNM16092.1"/>
    </source>
</evidence>
<dbReference type="Proteomes" id="UP000279994">
    <property type="component" value="Unassembled WGS sequence"/>
</dbReference>
<feature type="domain" description="Luciferase-like" evidence="5">
    <location>
        <begin position="8"/>
        <end position="210"/>
    </location>
</feature>
<dbReference type="RefSeq" id="WP_123222345.1">
    <property type="nucleotide sequence ID" value="NZ_RJSF01000019.1"/>
</dbReference>
<gene>
    <name evidence="6" type="ORF">EFL26_08050</name>
</gene>
<protein>
    <submittedName>
        <fullName evidence="6">LLM class flavin-dependent oxidoreductase</fullName>
    </submittedName>
</protein>
<dbReference type="InterPro" id="IPR050172">
    <property type="entry name" value="SsuD_RutA_monooxygenase"/>
</dbReference>
<keyword evidence="1" id="KW-0285">Flavoprotein</keyword>
<keyword evidence="4" id="KW-0503">Monooxygenase</keyword>
<proteinExistence type="predicted"/>
<evidence type="ECO:0000256" key="1">
    <source>
        <dbReference type="ARBA" id="ARBA00022630"/>
    </source>
</evidence>